<organism evidence="1 2">
    <name type="scientific">Jimgerdemannia flammicorona</name>
    <dbReference type="NCBI Taxonomy" id="994334"/>
    <lineage>
        <taxon>Eukaryota</taxon>
        <taxon>Fungi</taxon>
        <taxon>Fungi incertae sedis</taxon>
        <taxon>Mucoromycota</taxon>
        <taxon>Mucoromycotina</taxon>
        <taxon>Endogonomycetes</taxon>
        <taxon>Endogonales</taxon>
        <taxon>Endogonaceae</taxon>
        <taxon>Jimgerdemannia</taxon>
    </lineage>
</organism>
<evidence type="ECO:0008006" key="3">
    <source>
        <dbReference type="Google" id="ProtNLM"/>
    </source>
</evidence>
<dbReference type="EMBL" id="RBNJ01000718">
    <property type="protein sequence ID" value="RUS34135.1"/>
    <property type="molecule type" value="Genomic_DNA"/>
</dbReference>
<keyword evidence="2" id="KW-1185">Reference proteome</keyword>
<dbReference type="Proteomes" id="UP000274822">
    <property type="component" value="Unassembled WGS sequence"/>
</dbReference>
<comment type="caution">
    <text evidence="1">The sequence shown here is derived from an EMBL/GenBank/DDBJ whole genome shotgun (WGS) entry which is preliminary data.</text>
</comment>
<dbReference type="Gene3D" id="1.10.510.10">
    <property type="entry name" value="Transferase(Phosphotransferase) domain 1"/>
    <property type="match status" value="1"/>
</dbReference>
<evidence type="ECO:0000313" key="1">
    <source>
        <dbReference type="EMBL" id="RUS34135.1"/>
    </source>
</evidence>
<sequence length="118" mass="12965">MPVEYEDIIKSCWNPEPERRPTAEAVADALKALQLKGLSGAMTAETKEYLAWRREMHVSEVAAGSEAEADDCDFENGRQTSGISLASDDLSRFYSYEELNDIGGEAESSVAIDSVSQR</sequence>
<dbReference type="AlphaFoldDB" id="A0A433QWM0"/>
<protein>
    <recommendedName>
        <fullName evidence="3">Serine-threonine/tyrosine-protein kinase catalytic domain-containing protein</fullName>
    </recommendedName>
</protein>
<proteinExistence type="predicted"/>
<accession>A0A433QWM0</accession>
<name>A0A433QWM0_9FUNG</name>
<gene>
    <name evidence="1" type="ORF">BC938DRAFT_482301</name>
</gene>
<reference evidence="1 2" key="1">
    <citation type="journal article" date="2018" name="New Phytol.">
        <title>Phylogenomics of Endogonaceae and evolution of mycorrhizas within Mucoromycota.</title>
        <authorList>
            <person name="Chang Y."/>
            <person name="Desiro A."/>
            <person name="Na H."/>
            <person name="Sandor L."/>
            <person name="Lipzen A."/>
            <person name="Clum A."/>
            <person name="Barry K."/>
            <person name="Grigoriev I.V."/>
            <person name="Martin F.M."/>
            <person name="Stajich J.E."/>
            <person name="Smith M.E."/>
            <person name="Bonito G."/>
            <person name="Spatafora J.W."/>
        </authorList>
    </citation>
    <scope>NUCLEOTIDE SEQUENCE [LARGE SCALE GENOMIC DNA]</scope>
    <source>
        <strain evidence="1 2">AD002</strain>
    </source>
</reference>
<evidence type="ECO:0000313" key="2">
    <source>
        <dbReference type="Proteomes" id="UP000274822"/>
    </source>
</evidence>